<organism evidence="1 2">
    <name type="scientific">Puccinia graminis f. sp. tritici</name>
    <dbReference type="NCBI Taxonomy" id="56615"/>
    <lineage>
        <taxon>Eukaryota</taxon>
        <taxon>Fungi</taxon>
        <taxon>Dikarya</taxon>
        <taxon>Basidiomycota</taxon>
        <taxon>Pucciniomycotina</taxon>
        <taxon>Pucciniomycetes</taxon>
        <taxon>Pucciniales</taxon>
        <taxon>Pucciniaceae</taxon>
        <taxon>Puccinia</taxon>
    </lineage>
</organism>
<comment type="caution">
    <text evidence="1">The sequence shown here is derived from an EMBL/GenBank/DDBJ whole genome shotgun (WGS) entry which is preliminary data.</text>
</comment>
<reference evidence="1 2" key="1">
    <citation type="submission" date="2019-05" db="EMBL/GenBank/DDBJ databases">
        <title>Emergence of the Ug99 lineage of the wheat stem rust pathogen through somatic hybridization.</title>
        <authorList>
            <person name="Li F."/>
            <person name="Upadhyaya N.M."/>
            <person name="Sperschneider J."/>
            <person name="Matny O."/>
            <person name="Nguyen-Phuc H."/>
            <person name="Mago R."/>
            <person name="Raley C."/>
            <person name="Miller M.E."/>
            <person name="Silverstein K.A.T."/>
            <person name="Henningsen E."/>
            <person name="Hirsch C.D."/>
            <person name="Visser B."/>
            <person name="Pretorius Z.A."/>
            <person name="Steffenson B.J."/>
            <person name="Schwessinger B."/>
            <person name="Dodds P.N."/>
            <person name="Figueroa M."/>
        </authorList>
    </citation>
    <scope>NUCLEOTIDE SEQUENCE [LARGE SCALE GENOMIC DNA]</scope>
    <source>
        <strain evidence="1 2">Ug99</strain>
    </source>
</reference>
<dbReference type="Proteomes" id="UP000325313">
    <property type="component" value="Unassembled WGS sequence"/>
</dbReference>
<sequence>MKSNIGSLSPPTNAAFGQVFQRATHQEAGFFAPPILAFIFDRASRVIWTSHRISSFSVFDPHTYYAFNHMWIDVVPTLAYHAGNQIV</sequence>
<protein>
    <submittedName>
        <fullName evidence="1">Uncharacterized protein</fullName>
    </submittedName>
</protein>
<evidence type="ECO:0000313" key="1">
    <source>
        <dbReference type="EMBL" id="KAA1122472.1"/>
    </source>
</evidence>
<dbReference type="AlphaFoldDB" id="A0A5B0RAU7"/>
<proteinExistence type="predicted"/>
<accession>A0A5B0RAU7</accession>
<gene>
    <name evidence="1" type="ORF">PGTUg99_037666</name>
</gene>
<dbReference type="EMBL" id="VDEP01000236">
    <property type="protein sequence ID" value="KAA1122472.1"/>
    <property type="molecule type" value="Genomic_DNA"/>
</dbReference>
<evidence type="ECO:0000313" key="2">
    <source>
        <dbReference type="Proteomes" id="UP000325313"/>
    </source>
</evidence>
<name>A0A5B0RAU7_PUCGR</name>